<evidence type="ECO:0000313" key="1">
    <source>
        <dbReference type="EMBL" id="VDP53215.1"/>
    </source>
</evidence>
<dbReference type="WBParaSite" id="SCUD_0001357001-mRNA-1">
    <property type="protein sequence ID" value="SCUD_0001357001-mRNA-1"/>
    <property type="gene ID" value="SCUD_0001357001"/>
</dbReference>
<proteinExistence type="predicted"/>
<accession>A0A183KEX3</accession>
<evidence type="ECO:0000313" key="2">
    <source>
        <dbReference type="Proteomes" id="UP000279833"/>
    </source>
</evidence>
<dbReference type="AlphaFoldDB" id="A0A183KEX3"/>
<protein>
    <submittedName>
        <fullName evidence="1 3">Uncharacterized protein</fullName>
    </submittedName>
</protein>
<sequence length="42" mass="4765">MDDCRRALTVLFVLSTKPLPSGWYAVVCVFRIPNICHTLATR</sequence>
<dbReference type="Proteomes" id="UP000279833">
    <property type="component" value="Unassembled WGS sequence"/>
</dbReference>
<dbReference type="EMBL" id="UZAK01035981">
    <property type="protein sequence ID" value="VDP53215.1"/>
    <property type="molecule type" value="Genomic_DNA"/>
</dbReference>
<gene>
    <name evidence="1" type="ORF">SCUD_LOCUS13567</name>
</gene>
<reference evidence="1 2" key="2">
    <citation type="submission" date="2018-11" db="EMBL/GenBank/DDBJ databases">
        <authorList>
            <consortium name="Pathogen Informatics"/>
        </authorList>
    </citation>
    <scope>NUCLEOTIDE SEQUENCE [LARGE SCALE GENOMIC DNA]</scope>
    <source>
        <strain evidence="1">Dakar</strain>
        <strain evidence="2">Dakar, Senegal</strain>
    </source>
</reference>
<name>A0A183KEX3_9TREM</name>
<evidence type="ECO:0000313" key="3">
    <source>
        <dbReference type="WBParaSite" id="SCUD_0001357001-mRNA-1"/>
    </source>
</evidence>
<reference evidence="3" key="1">
    <citation type="submission" date="2016-06" db="UniProtKB">
        <authorList>
            <consortium name="WormBaseParasite"/>
        </authorList>
    </citation>
    <scope>IDENTIFICATION</scope>
</reference>
<organism evidence="3">
    <name type="scientific">Schistosoma curassoni</name>
    <dbReference type="NCBI Taxonomy" id="6186"/>
    <lineage>
        <taxon>Eukaryota</taxon>
        <taxon>Metazoa</taxon>
        <taxon>Spiralia</taxon>
        <taxon>Lophotrochozoa</taxon>
        <taxon>Platyhelminthes</taxon>
        <taxon>Trematoda</taxon>
        <taxon>Digenea</taxon>
        <taxon>Strigeidida</taxon>
        <taxon>Schistosomatoidea</taxon>
        <taxon>Schistosomatidae</taxon>
        <taxon>Schistosoma</taxon>
    </lineage>
</organism>
<keyword evidence="2" id="KW-1185">Reference proteome</keyword>